<protein>
    <submittedName>
        <fullName evidence="1">Uncharacterized protein</fullName>
    </submittedName>
</protein>
<evidence type="ECO:0000313" key="1">
    <source>
        <dbReference type="EMBL" id="KAJ7567844.1"/>
    </source>
</evidence>
<sequence>MGKKAKWILAVKKAFGSPSKISEKYNDANVVSVQNASKQSLKGKRKWLFGKSSSSESFSHSTNNSNFSCNSETSALQAEEKSNHALVLAVATAAAAEAAVAAANAAAAVVRLTETGATSFYGDRFREEWAAIKIQTAFRGYLSRRALRALKALVRLQALVRGNAVRRQTRTALQCMQALVRVQTRVRAKRSQILEEARKAELSFREMRQQKPHQSYPSAYGHQGWNANIQPRDKLQATNYNKQEATIKRERALAYSFSHQLWRSGPSEAPIHGDCKSEKPHWGWSWLERWMAARPWESRAVDKDIIAQEPSRSITMGAAKVMEAGVGRSNSTSSKVRTRTEQSGSRSKVPKDYQSPFPAPKTNLAMPQSPATPYSLSASTPTYLRSGSPRGSALTEEDGNGTTGSTPSLRTPTVRFCSRSSFASSIRDDESLSSTCSIPNYMSPTQSARAKFRSHSTPKQRPDVPEKDLLTARKRLSFPLHESPTGSSTQQRPPTPTFSHRTLSDSGSATAYSSKPRPSVAPYSQNTISLKAVPAVLKMHSSAMLIESSGGT</sequence>
<dbReference type="EMBL" id="CM055092">
    <property type="protein sequence ID" value="KAJ7567844.1"/>
    <property type="molecule type" value="Genomic_DNA"/>
</dbReference>
<name>A0ACC2EMZ0_DIPCM</name>
<proteinExistence type="predicted"/>
<organism evidence="1 2">
    <name type="scientific">Diphasiastrum complanatum</name>
    <name type="common">Issler's clubmoss</name>
    <name type="synonym">Lycopodium complanatum</name>
    <dbReference type="NCBI Taxonomy" id="34168"/>
    <lineage>
        <taxon>Eukaryota</taxon>
        <taxon>Viridiplantae</taxon>
        <taxon>Streptophyta</taxon>
        <taxon>Embryophyta</taxon>
        <taxon>Tracheophyta</taxon>
        <taxon>Lycopodiopsida</taxon>
        <taxon>Lycopodiales</taxon>
        <taxon>Lycopodiaceae</taxon>
        <taxon>Lycopodioideae</taxon>
        <taxon>Diphasiastrum</taxon>
    </lineage>
</organism>
<comment type="caution">
    <text evidence="1">The sequence shown here is derived from an EMBL/GenBank/DDBJ whole genome shotgun (WGS) entry which is preliminary data.</text>
</comment>
<reference evidence="2" key="1">
    <citation type="journal article" date="2024" name="Proc. Natl. Acad. Sci. U.S.A.">
        <title>Extraordinary preservation of gene collinearity over three hundred million years revealed in homosporous lycophytes.</title>
        <authorList>
            <person name="Li C."/>
            <person name="Wickell D."/>
            <person name="Kuo L.Y."/>
            <person name="Chen X."/>
            <person name="Nie B."/>
            <person name="Liao X."/>
            <person name="Peng D."/>
            <person name="Ji J."/>
            <person name="Jenkins J."/>
            <person name="Williams M."/>
            <person name="Shu S."/>
            <person name="Plott C."/>
            <person name="Barry K."/>
            <person name="Rajasekar S."/>
            <person name="Grimwood J."/>
            <person name="Han X."/>
            <person name="Sun S."/>
            <person name="Hou Z."/>
            <person name="He W."/>
            <person name="Dai G."/>
            <person name="Sun C."/>
            <person name="Schmutz J."/>
            <person name="Leebens-Mack J.H."/>
            <person name="Li F.W."/>
            <person name="Wang L."/>
        </authorList>
    </citation>
    <scope>NUCLEOTIDE SEQUENCE [LARGE SCALE GENOMIC DNA]</scope>
    <source>
        <strain evidence="2">cv. PW_Plant_1</strain>
    </source>
</reference>
<keyword evidence="2" id="KW-1185">Reference proteome</keyword>
<evidence type="ECO:0000313" key="2">
    <source>
        <dbReference type="Proteomes" id="UP001162992"/>
    </source>
</evidence>
<gene>
    <name evidence="1" type="ORF">O6H91_01G009500</name>
</gene>
<dbReference type="Proteomes" id="UP001162992">
    <property type="component" value="Chromosome 1"/>
</dbReference>
<accession>A0ACC2EMZ0</accession>